<name>D0LJJ0_HALO1</name>
<evidence type="ECO:0000256" key="6">
    <source>
        <dbReference type="PIRSR" id="PIRSR602129-50"/>
    </source>
</evidence>
<dbReference type="HOGENOM" id="CLU_011856_0_4_7"/>
<dbReference type="KEGG" id="hoh:Hoch_4065"/>
<gene>
    <name evidence="8" type="ordered locus">Hoch_4065</name>
</gene>
<evidence type="ECO:0000256" key="4">
    <source>
        <dbReference type="ARBA" id="ARBA00022898"/>
    </source>
</evidence>
<keyword evidence="4 6" id="KW-0663">Pyridoxal phosphate</keyword>
<dbReference type="InterPro" id="IPR010977">
    <property type="entry name" value="Aromatic_deC"/>
</dbReference>
<reference evidence="8 9" key="1">
    <citation type="journal article" date="2010" name="Stand. Genomic Sci.">
        <title>Complete genome sequence of Haliangium ochraceum type strain (SMP-2).</title>
        <authorList>
            <consortium name="US DOE Joint Genome Institute (JGI-PGF)"/>
            <person name="Ivanova N."/>
            <person name="Daum C."/>
            <person name="Lang E."/>
            <person name="Abt B."/>
            <person name="Kopitz M."/>
            <person name="Saunders E."/>
            <person name="Lapidus A."/>
            <person name="Lucas S."/>
            <person name="Glavina Del Rio T."/>
            <person name="Nolan M."/>
            <person name="Tice H."/>
            <person name="Copeland A."/>
            <person name="Cheng J.F."/>
            <person name="Chen F."/>
            <person name="Bruce D."/>
            <person name="Goodwin L."/>
            <person name="Pitluck S."/>
            <person name="Mavromatis K."/>
            <person name="Pati A."/>
            <person name="Mikhailova N."/>
            <person name="Chen A."/>
            <person name="Palaniappan K."/>
            <person name="Land M."/>
            <person name="Hauser L."/>
            <person name="Chang Y.J."/>
            <person name="Jeffries C.D."/>
            <person name="Detter J.C."/>
            <person name="Brettin T."/>
            <person name="Rohde M."/>
            <person name="Goker M."/>
            <person name="Bristow J."/>
            <person name="Markowitz V."/>
            <person name="Eisen J.A."/>
            <person name="Hugenholtz P."/>
            <person name="Kyrpides N.C."/>
            <person name="Klenk H.P."/>
        </authorList>
    </citation>
    <scope>NUCLEOTIDE SEQUENCE [LARGE SCALE GENOMIC DNA]</scope>
    <source>
        <strain evidence="9">DSM 14365 / CIP 107738 / JCM 11303 / AJ 13395 / SMP-2</strain>
    </source>
</reference>
<dbReference type="GO" id="GO:0006520">
    <property type="term" value="P:amino acid metabolic process"/>
    <property type="evidence" value="ECO:0007669"/>
    <property type="project" value="InterPro"/>
</dbReference>
<organism evidence="8 9">
    <name type="scientific">Haliangium ochraceum (strain DSM 14365 / JCM 11303 / SMP-2)</name>
    <dbReference type="NCBI Taxonomy" id="502025"/>
    <lineage>
        <taxon>Bacteria</taxon>
        <taxon>Pseudomonadati</taxon>
        <taxon>Myxococcota</taxon>
        <taxon>Polyangia</taxon>
        <taxon>Haliangiales</taxon>
        <taxon>Kofleriaceae</taxon>
        <taxon>Haliangium</taxon>
    </lineage>
</organism>
<comment type="similarity">
    <text evidence="2 7">Belongs to the group II decarboxylase family.</text>
</comment>
<evidence type="ECO:0000313" key="9">
    <source>
        <dbReference type="Proteomes" id="UP000001880"/>
    </source>
</evidence>
<dbReference type="eggNOG" id="COG3006">
    <property type="taxonomic scope" value="Bacteria"/>
</dbReference>
<dbReference type="eggNOG" id="COG0076">
    <property type="taxonomic scope" value="Bacteria"/>
</dbReference>
<dbReference type="InterPro" id="IPR021115">
    <property type="entry name" value="Pyridoxal-P_BS"/>
</dbReference>
<evidence type="ECO:0000256" key="1">
    <source>
        <dbReference type="ARBA" id="ARBA00001933"/>
    </source>
</evidence>
<dbReference type="Gene3D" id="3.90.1150.10">
    <property type="entry name" value="Aspartate Aminotransferase, domain 1"/>
    <property type="match status" value="1"/>
</dbReference>
<keyword evidence="9" id="KW-1185">Reference proteome</keyword>
<evidence type="ECO:0000256" key="7">
    <source>
        <dbReference type="RuleBase" id="RU000382"/>
    </source>
</evidence>
<dbReference type="PRINTS" id="PR00800">
    <property type="entry name" value="YHDCRBOXLASE"/>
</dbReference>
<dbReference type="Pfam" id="PF00282">
    <property type="entry name" value="Pyridoxal_deC"/>
    <property type="match status" value="1"/>
</dbReference>
<dbReference type="InterPro" id="IPR015421">
    <property type="entry name" value="PyrdxlP-dep_Trfase_major"/>
</dbReference>
<dbReference type="InterPro" id="IPR015422">
    <property type="entry name" value="PyrdxlP-dep_Trfase_small"/>
</dbReference>
<dbReference type="OrthoDB" id="9803665at2"/>
<feature type="modified residue" description="N6-(pyridoxal phosphate)lysine" evidence="6">
    <location>
        <position position="327"/>
    </location>
</feature>
<dbReference type="GO" id="GO:0016831">
    <property type="term" value="F:carboxy-lyase activity"/>
    <property type="evidence" value="ECO:0007669"/>
    <property type="project" value="UniProtKB-KW"/>
</dbReference>
<dbReference type="Proteomes" id="UP000001880">
    <property type="component" value="Chromosome"/>
</dbReference>
<dbReference type="RefSeq" id="WP_012829162.1">
    <property type="nucleotide sequence ID" value="NC_013440.1"/>
</dbReference>
<dbReference type="PANTHER" id="PTHR11999">
    <property type="entry name" value="GROUP II PYRIDOXAL-5-PHOSPHATE DECARBOXYLASE"/>
    <property type="match status" value="1"/>
</dbReference>
<dbReference type="AlphaFoldDB" id="D0LJJ0"/>
<dbReference type="InterPro" id="IPR002129">
    <property type="entry name" value="PyrdxlP-dep_de-COase"/>
</dbReference>
<dbReference type="PANTHER" id="PTHR11999:SF70">
    <property type="entry name" value="MIP05841P"/>
    <property type="match status" value="1"/>
</dbReference>
<accession>D0LJJ0</accession>
<keyword evidence="3" id="KW-0210">Decarboxylase</keyword>
<dbReference type="GO" id="GO:0030170">
    <property type="term" value="F:pyridoxal phosphate binding"/>
    <property type="evidence" value="ECO:0007669"/>
    <property type="project" value="InterPro"/>
</dbReference>
<comment type="cofactor">
    <cofactor evidence="1 6 7">
        <name>pyridoxal 5'-phosphate</name>
        <dbReference type="ChEBI" id="CHEBI:597326"/>
    </cofactor>
</comment>
<evidence type="ECO:0000313" key="8">
    <source>
        <dbReference type="EMBL" id="ACY16564.1"/>
    </source>
</evidence>
<evidence type="ECO:0000256" key="2">
    <source>
        <dbReference type="ARBA" id="ARBA00009533"/>
    </source>
</evidence>
<keyword evidence="5 7" id="KW-0456">Lyase</keyword>
<dbReference type="EMBL" id="CP001804">
    <property type="protein sequence ID" value="ACY16564.1"/>
    <property type="molecule type" value="Genomic_DNA"/>
</dbReference>
<dbReference type="Gene3D" id="3.40.640.10">
    <property type="entry name" value="Type I PLP-dependent aspartate aminotransferase-like (Major domain)"/>
    <property type="match status" value="1"/>
</dbReference>
<evidence type="ECO:0000256" key="5">
    <source>
        <dbReference type="ARBA" id="ARBA00023239"/>
    </source>
</evidence>
<sequence>MIFSNCELPALFSDEELDFDEDFTREAPASIAPERFRDMGHRLVDRISGHMSGMRERPVAKQHGLETVREALGSMPLPESGMAAEEVLERATSLLMEHSVMTAHPRFWAYVHGAPSPLGALADFLASAINSPATSFQTGPMASAIEKQAVEWMAELVGFPQDCGGIFLSGGSMATITAVTTALRRKAGWDVRGEGVTGMRGRLLRLYATAQTHSCVRTAADMCGLGESAIHRVPTDAMGRMDPNALAACIELDRRSGLRPFLVVGTAGTTSTGSIDPLAEIAAVCRESDLWFHVDGAYGAVAVVSPDAPEALKGLREADSLALDPHKWMYMPLEAGCLLMRDRHALYDTFCYRADYYSHNQAAPDDALPFRDQSAQTSRGLRALKVWLALQSIGRDGYRQMISDDMALAKRLYRKVAAHPALEALSHSLSITTLRYAPPELAANVSPAYLDLLNERILKRLQSTGMAYPSHTYVDGKYVLRVCIVNHNTQVCDVDALPQMVATLGDALHQEALTELAARMADESSGMLL</sequence>
<dbReference type="InterPro" id="IPR015424">
    <property type="entry name" value="PyrdxlP-dep_Trfase"/>
</dbReference>
<dbReference type="GO" id="GO:0019752">
    <property type="term" value="P:carboxylic acid metabolic process"/>
    <property type="evidence" value="ECO:0007669"/>
    <property type="project" value="InterPro"/>
</dbReference>
<protein>
    <submittedName>
        <fullName evidence="8">Pyridoxal-dependent decarboxylase</fullName>
    </submittedName>
</protein>
<dbReference type="SUPFAM" id="SSF53383">
    <property type="entry name" value="PLP-dependent transferases"/>
    <property type="match status" value="1"/>
</dbReference>
<proteinExistence type="inferred from homology"/>
<dbReference type="STRING" id="502025.Hoch_4065"/>
<dbReference type="Gene3D" id="1.20.1340.10">
    <property type="entry name" value="dopa decarboxylase, N-terminal domain"/>
    <property type="match status" value="1"/>
</dbReference>
<dbReference type="PROSITE" id="PS00392">
    <property type="entry name" value="DDC_GAD_HDC_YDC"/>
    <property type="match status" value="1"/>
</dbReference>
<evidence type="ECO:0000256" key="3">
    <source>
        <dbReference type="ARBA" id="ARBA00022793"/>
    </source>
</evidence>